<comment type="caution">
    <text evidence="1">The sequence shown here is derived from an EMBL/GenBank/DDBJ whole genome shotgun (WGS) entry which is preliminary data.</text>
</comment>
<organism evidence="1 2">
    <name type="scientific">Marinobacterium aestuariivivens</name>
    <dbReference type="NCBI Taxonomy" id="1698799"/>
    <lineage>
        <taxon>Bacteria</taxon>
        <taxon>Pseudomonadati</taxon>
        <taxon>Pseudomonadota</taxon>
        <taxon>Gammaproteobacteria</taxon>
        <taxon>Oceanospirillales</taxon>
        <taxon>Oceanospirillaceae</taxon>
        <taxon>Marinobacterium</taxon>
    </lineage>
</organism>
<evidence type="ECO:0000313" key="2">
    <source>
        <dbReference type="Proteomes" id="UP001596422"/>
    </source>
</evidence>
<proteinExistence type="predicted"/>
<evidence type="ECO:0000313" key="1">
    <source>
        <dbReference type="EMBL" id="MFC6669023.1"/>
    </source>
</evidence>
<dbReference type="EMBL" id="JBHSWE010000001">
    <property type="protein sequence ID" value="MFC6669023.1"/>
    <property type="molecule type" value="Genomic_DNA"/>
</dbReference>
<keyword evidence="2" id="KW-1185">Reference proteome</keyword>
<dbReference type="Proteomes" id="UP001596422">
    <property type="component" value="Unassembled WGS sequence"/>
</dbReference>
<evidence type="ECO:0008006" key="3">
    <source>
        <dbReference type="Google" id="ProtNLM"/>
    </source>
</evidence>
<sequence>MLEESDDPRIRVGSLRPPFIIKPANPQSGFKAIKCMSVSELEAVVASYPGDYPFLVQEWVGGTDKDLYFCALYLDKGDLLQALRVTSWRPTRRRWDRPRLRCLSTCLNYVK</sequence>
<protein>
    <recommendedName>
        <fullName evidence="3">Protein kinase domain-containing protein</fullName>
    </recommendedName>
</protein>
<accession>A0ABW1ZUM3</accession>
<dbReference type="RefSeq" id="WP_379907569.1">
    <property type="nucleotide sequence ID" value="NZ_JBHSWE010000001.1"/>
</dbReference>
<reference evidence="2" key="1">
    <citation type="journal article" date="2019" name="Int. J. Syst. Evol. Microbiol.">
        <title>The Global Catalogue of Microorganisms (GCM) 10K type strain sequencing project: providing services to taxonomists for standard genome sequencing and annotation.</title>
        <authorList>
            <consortium name="The Broad Institute Genomics Platform"/>
            <consortium name="The Broad Institute Genome Sequencing Center for Infectious Disease"/>
            <person name="Wu L."/>
            <person name="Ma J."/>
        </authorList>
    </citation>
    <scope>NUCLEOTIDE SEQUENCE [LARGE SCALE GENOMIC DNA]</scope>
    <source>
        <strain evidence="2">NBRC 111756</strain>
    </source>
</reference>
<name>A0ABW1ZUM3_9GAMM</name>
<gene>
    <name evidence="1" type="ORF">ACFQDL_02030</name>
</gene>
<dbReference type="SUPFAM" id="SSF56059">
    <property type="entry name" value="Glutathione synthetase ATP-binding domain-like"/>
    <property type="match status" value="1"/>
</dbReference>